<keyword evidence="1" id="KW-0732">Signal</keyword>
<evidence type="ECO:0000256" key="1">
    <source>
        <dbReference type="SAM" id="SignalP"/>
    </source>
</evidence>
<keyword evidence="3" id="KW-1185">Reference proteome</keyword>
<protein>
    <recommendedName>
        <fullName evidence="4">Secreted protein</fullName>
    </recommendedName>
</protein>
<feature type="chain" id="PRO_5002152804" description="Secreted protein" evidence="1">
    <location>
        <begin position="19"/>
        <end position="137"/>
    </location>
</feature>
<dbReference type="Proteomes" id="UP000031668">
    <property type="component" value="Unassembled WGS sequence"/>
</dbReference>
<comment type="caution">
    <text evidence="2">The sequence shown here is derived from an EMBL/GenBank/DDBJ whole genome shotgun (WGS) entry which is preliminary data.</text>
</comment>
<sequence>MAMIFAVIGIGFILNVQCEEVDSGIIIPNKAGTYPITIGNTRYRGWEPPNEQDFDDLRAILKRDPDHNYLIRGKLKRATSGVDENGLFKIYEVENPDLTYSYPIQYFALNAGTHIDGDKLAKVLDTKPFEILKKPRN</sequence>
<evidence type="ECO:0000313" key="2">
    <source>
        <dbReference type="EMBL" id="KII74786.1"/>
    </source>
</evidence>
<evidence type="ECO:0008006" key="4">
    <source>
        <dbReference type="Google" id="ProtNLM"/>
    </source>
</evidence>
<dbReference type="AlphaFoldDB" id="A0A0C2N576"/>
<accession>A0A0C2N576</accession>
<name>A0A0C2N576_THEKT</name>
<feature type="signal peptide" evidence="1">
    <location>
        <begin position="1"/>
        <end position="18"/>
    </location>
</feature>
<organism evidence="2 3">
    <name type="scientific">Thelohanellus kitauei</name>
    <name type="common">Myxosporean</name>
    <dbReference type="NCBI Taxonomy" id="669202"/>
    <lineage>
        <taxon>Eukaryota</taxon>
        <taxon>Metazoa</taxon>
        <taxon>Cnidaria</taxon>
        <taxon>Myxozoa</taxon>
        <taxon>Myxosporea</taxon>
        <taxon>Bivalvulida</taxon>
        <taxon>Platysporina</taxon>
        <taxon>Myxobolidae</taxon>
        <taxon>Thelohanellus</taxon>
    </lineage>
</organism>
<proteinExistence type="predicted"/>
<reference evidence="2 3" key="1">
    <citation type="journal article" date="2014" name="Genome Biol. Evol.">
        <title>The genome of the myxosporean Thelohanellus kitauei shows adaptations to nutrient acquisition within its fish host.</title>
        <authorList>
            <person name="Yang Y."/>
            <person name="Xiong J."/>
            <person name="Zhou Z."/>
            <person name="Huo F."/>
            <person name="Miao W."/>
            <person name="Ran C."/>
            <person name="Liu Y."/>
            <person name="Zhang J."/>
            <person name="Feng J."/>
            <person name="Wang M."/>
            <person name="Wang M."/>
            <person name="Wang L."/>
            <person name="Yao B."/>
        </authorList>
    </citation>
    <scope>NUCLEOTIDE SEQUENCE [LARGE SCALE GENOMIC DNA]</scope>
    <source>
        <strain evidence="2">Wuqing</strain>
    </source>
</reference>
<evidence type="ECO:0000313" key="3">
    <source>
        <dbReference type="Proteomes" id="UP000031668"/>
    </source>
</evidence>
<dbReference type="EMBL" id="JWZT01000263">
    <property type="protein sequence ID" value="KII74786.1"/>
    <property type="molecule type" value="Genomic_DNA"/>
</dbReference>
<gene>
    <name evidence="2" type="ORF">RF11_06579</name>
</gene>